<accession>A0A439D6R2</accession>
<gene>
    <name evidence="3" type="ORF">EKO27_g5012</name>
</gene>
<reference evidence="3 4" key="1">
    <citation type="submission" date="2018-12" db="EMBL/GenBank/DDBJ databases">
        <title>Draft genome sequence of Xylaria grammica IHI A82.</title>
        <authorList>
            <person name="Buettner E."/>
            <person name="Kellner H."/>
        </authorList>
    </citation>
    <scope>NUCLEOTIDE SEQUENCE [LARGE SCALE GENOMIC DNA]</scope>
    <source>
        <strain evidence="3 4">IHI A82</strain>
    </source>
</reference>
<sequence length="173" mass="18344">MLFSTLAFAVSSFAFLAECAPVNEAAGFVVLKEVTSKDGVSKITVYGDAAKSHSEVPARGLDLLPRCGSNQLVCDNQHLADRNACTSLVNDLRDSVERVPDSPRAICGRYNNALCCVTWRTPVQNAIFDNLVDAAQKVLDGCRGDTGVSGETNDTLIGSTCTTQCLSSEMSGC</sequence>
<proteinExistence type="predicted"/>
<feature type="signal peptide" evidence="1">
    <location>
        <begin position="1"/>
        <end position="19"/>
    </location>
</feature>
<dbReference type="EMBL" id="RYZI01000127">
    <property type="protein sequence ID" value="RWA10089.1"/>
    <property type="molecule type" value="Genomic_DNA"/>
</dbReference>
<keyword evidence="4" id="KW-1185">Reference proteome</keyword>
<feature type="domain" description="WD-like" evidence="2">
    <location>
        <begin position="70"/>
        <end position="173"/>
    </location>
</feature>
<comment type="caution">
    <text evidence="3">The sequence shown here is derived from an EMBL/GenBank/DDBJ whole genome shotgun (WGS) entry which is preliminary data.</text>
</comment>
<protein>
    <recommendedName>
        <fullName evidence="2">WD-like domain-containing protein</fullName>
    </recommendedName>
</protein>
<organism evidence="3 4">
    <name type="scientific">Xylaria grammica</name>
    <dbReference type="NCBI Taxonomy" id="363999"/>
    <lineage>
        <taxon>Eukaryota</taxon>
        <taxon>Fungi</taxon>
        <taxon>Dikarya</taxon>
        <taxon>Ascomycota</taxon>
        <taxon>Pezizomycotina</taxon>
        <taxon>Sordariomycetes</taxon>
        <taxon>Xylariomycetidae</taxon>
        <taxon>Xylariales</taxon>
        <taxon>Xylariaceae</taxon>
        <taxon>Xylaria</taxon>
    </lineage>
</organism>
<evidence type="ECO:0000313" key="3">
    <source>
        <dbReference type="EMBL" id="RWA10089.1"/>
    </source>
</evidence>
<keyword evidence="1" id="KW-0732">Signal</keyword>
<name>A0A439D6R2_9PEZI</name>
<dbReference type="Proteomes" id="UP000286045">
    <property type="component" value="Unassembled WGS sequence"/>
</dbReference>
<evidence type="ECO:0000259" key="2">
    <source>
        <dbReference type="Pfam" id="PF20493"/>
    </source>
</evidence>
<dbReference type="InterPro" id="IPR046925">
    <property type="entry name" value="WD-like_fungi"/>
</dbReference>
<dbReference type="Pfam" id="PF20493">
    <property type="entry name" value="WD-like_fungi"/>
    <property type="match status" value="1"/>
</dbReference>
<dbReference type="AlphaFoldDB" id="A0A439D6R2"/>
<feature type="chain" id="PRO_5019220940" description="WD-like domain-containing protein" evidence="1">
    <location>
        <begin position="20"/>
        <end position="173"/>
    </location>
</feature>
<evidence type="ECO:0000256" key="1">
    <source>
        <dbReference type="SAM" id="SignalP"/>
    </source>
</evidence>
<evidence type="ECO:0000313" key="4">
    <source>
        <dbReference type="Proteomes" id="UP000286045"/>
    </source>
</evidence>